<dbReference type="InterPro" id="IPR022476">
    <property type="entry name" value="Spore_YabP/YqfC"/>
</dbReference>
<evidence type="ECO:0000313" key="2">
    <source>
        <dbReference type="Proteomes" id="UP000199017"/>
    </source>
</evidence>
<keyword evidence="2" id="KW-1185">Reference proteome</keyword>
<name>A0A1G8P0D0_9BACI</name>
<dbReference type="AlphaFoldDB" id="A0A1G8P0D0"/>
<reference evidence="1 2" key="1">
    <citation type="submission" date="2016-10" db="EMBL/GenBank/DDBJ databases">
        <authorList>
            <person name="de Groot N.N."/>
        </authorList>
    </citation>
    <scope>NUCLEOTIDE SEQUENCE [LARGE SCALE GENOMIC DNA]</scope>
    <source>
        <strain evidence="2">P4B,CCM 7963,CECT 7998,DSM 25260,IBRC-M 10614,KCTC 13821</strain>
    </source>
</reference>
<sequence>MFERWKQSAKQWVTGKMNLPEDVLLDVPRLTMIGQLHLHVENHRGVLHFSKELVRLKLSYGELSIKGKDFVIKTILPNELLLEGTIDEVRYLNGRETGGAHE</sequence>
<dbReference type="Pfam" id="PF07873">
    <property type="entry name" value="YabP"/>
    <property type="match status" value="1"/>
</dbReference>
<dbReference type="OrthoDB" id="2989236at2"/>
<dbReference type="NCBIfam" id="TIGR02856">
    <property type="entry name" value="spore_yqfC"/>
    <property type="match status" value="1"/>
</dbReference>
<dbReference type="Gene3D" id="2.60.40.2000">
    <property type="match status" value="1"/>
</dbReference>
<protein>
    <submittedName>
        <fullName evidence="1">Sporulation protein YqfC</fullName>
    </submittedName>
</protein>
<dbReference type="EMBL" id="FNDU01000013">
    <property type="protein sequence ID" value="SDI85686.1"/>
    <property type="molecule type" value="Genomic_DNA"/>
</dbReference>
<evidence type="ECO:0000313" key="1">
    <source>
        <dbReference type="EMBL" id="SDI85686.1"/>
    </source>
</evidence>
<accession>A0A1G8P0D0</accession>
<proteinExistence type="predicted"/>
<gene>
    <name evidence="1" type="ORF">SAMN05216352_11355</name>
</gene>
<dbReference type="InterPro" id="IPR038705">
    <property type="entry name" value="YabP_sf"/>
</dbReference>
<organism evidence="1 2">
    <name type="scientific">Alteribacillus bidgolensis</name>
    <dbReference type="NCBI Taxonomy" id="930129"/>
    <lineage>
        <taxon>Bacteria</taxon>
        <taxon>Bacillati</taxon>
        <taxon>Bacillota</taxon>
        <taxon>Bacilli</taxon>
        <taxon>Bacillales</taxon>
        <taxon>Bacillaceae</taxon>
        <taxon>Alteribacillus</taxon>
    </lineage>
</organism>
<dbReference type="Proteomes" id="UP000199017">
    <property type="component" value="Unassembled WGS sequence"/>
</dbReference>
<dbReference type="InterPro" id="IPR022477">
    <property type="entry name" value="Spore_YqfC"/>
</dbReference>
<dbReference type="STRING" id="930129.SAMN05216352_11355"/>
<dbReference type="RefSeq" id="WP_091587153.1">
    <property type="nucleotide sequence ID" value="NZ_FNDU01000013.1"/>
</dbReference>